<reference evidence="3 4" key="1">
    <citation type="submission" date="2019-01" db="EMBL/GenBank/DDBJ databases">
        <title>Whole genome shotgun sequencing of Pseudomonas spp. isolated by its ability to degrade furfural.</title>
        <authorList>
            <person name="Donoso R."/>
            <person name="Farkas C."/>
            <person name="Villegas P."/>
            <person name="Gonzales-Toro F."/>
            <person name="Guajardo-Parra M."/>
            <person name="Araya-Nail M."/>
            <person name="Morgante V."/>
            <person name="Perez-Pantoja D."/>
        </authorList>
    </citation>
    <scope>NUCLEOTIDE SEQUENCE [LARGE SCALE GENOMIC DNA]</scope>
    <source>
        <strain evidence="3 4">VN231</strain>
    </source>
</reference>
<evidence type="ECO:0000256" key="1">
    <source>
        <dbReference type="SAM" id="MobiDB-lite"/>
    </source>
</evidence>
<keyword evidence="2" id="KW-0732">Signal</keyword>
<feature type="signal peptide" evidence="2">
    <location>
        <begin position="1"/>
        <end position="27"/>
    </location>
</feature>
<dbReference type="AlphaFoldDB" id="A0ABD7RT34"/>
<evidence type="ECO:0000313" key="4">
    <source>
        <dbReference type="Proteomes" id="UP000317327"/>
    </source>
</evidence>
<feature type="compositionally biased region" description="Pro residues" evidence="1">
    <location>
        <begin position="36"/>
        <end position="47"/>
    </location>
</feature>
<proteinExistence type="predicted"/>
<feature type="region of interest" description="Disordered" evidence="1">
    <location>
        <begin position="33"/>
        <end position="93"/>
    </location>
</feature>
<sequence>MSPTFTGRRSTRRLSLCLLACSLLALSACGTKPPEPEPQPLCLPPQIPSELLRKSPKPEPLSNSIQASARPLSWDTTSSMPSNAATQRHSWTL</sequence>
<feature type="chain" id="PRO_5044861390" evidence="2">
    <location>
        <begin position="28"/>
        <end position="93"/>
    </location>
</feature>
<gene>
    <name evidence="3" type="ORF">EQ836_23730</name>
</gene>
<comment type="caution">
    <text evidence="3">The sequence shown here is derived from an EMBL/GenBank/DDBJ whole genome shotgun (WGS) entry which is preliminary data.</text>
</comment>
<protein>
    <submittedName>
        <fullName evidence="3">Uncharacterized protein</fullName>
    </submittedName>
</protein>
<feature type="compositionally biased region" description="Polar residues" evidence="1">
    <location>
        <begin position="74"/>
        <end position="93"/>
    </location>
</feature>
<accession>A0ABD7RT34</accession>
<name>A0ABD7RT34_ECTME</name>
<dbReference type="EMBL" id="SCFV01000015">
    <property type="protein sequence ID" value="TRO11708.1"/>
    <property type="molecule type" value="Genomic_DNA"/>
</dbReference>
<organism evidence="3 4">
    <name type="scientific">Ectopseudomonas mendocina</name>
    <name type="common">Pseudomonas mendocina</name>
    <dbReference type="NCBI Taxonomy" id="300"/>
    <lineage>
        <taxon>Bacteria</taxon>
        <taxon>Pseudomonadati</taxon>
        <taxon>Pseudomonadota</taxon>
        <taxon>Gammaproteobacteria</taxon>
        <taxon>Pseudomonadales</taxon>
        <taxon>Pseudomonadaceae</taxon>
        <taxon>Ectopseudomonas</taxon>
    </lineage>
</organism>
<evidence type="ECO:0000313" key="3">
    <source>
        <dbReference type="EMBL" id="TRO11708.1"/>
    </source>
</evidence>
<evidence type="ECO:0000256" key="2">
    <source>
        <dbReference type="SAM" id="SignalP"/>
    </source>
</evidence>
<dbReference type="Proteomes" id="UP000317327">
    <property type="component" value="Unassembled WGS sequence"/>
</dbReference>